<evidence type="ECO:0000256" key="11">
    <source>
        <dbReference type="SAM" id="SignalP"/>
    </source>
</evidence>
<dbReference type="Pfam" id="PF13244">
    <property type="entry name" value="MbhD"/>
    <property type="match status" value="1"/>
</dbReference>
<dbReference type="PRINTS" id="PR01434">
    <property type="entry name" value="NADHDHGNASE5"/>
</dbReference>
<evidence type="ECO:0000256" key="5">
    <source>
        <dbReference type="ARBA" id="ARBA00022692"/>
    </source>
</evidence>
<feature type="transmembrane region" description="Helical" evidence="10">
    <location>
        <begin position="266"/>
        <end position="288"/>
    </location>
</feature>
<dbReference type="PANTHER" id="PTHR43373:SF1">
    <property type="entry name" value="NA(+)_H(+) ANTIPORTER SUBUNIT A"/>
    <property type="match status" value="1"/>
</dbReference>
<dbReference type="GO" id="GO:0015297">
    <property type="term" value="F:antiporter activity"/>
    <property type="evidence" value="ECO:0007669"/>
    <property type="project" value="UniProtKB-KW"/>
</dbReference>
<comment type="caution">
    <text evidence="16">The sequence shown here is derived from an EMBL/GenBank/DDBJ whole genome shotgun (WGS) entry which is preliminary data.</text>
</comment>
<feature type="transmembrane region" description="Helical" evidence="10">
    <location>
        <begin position="106"/>
        <end position="133"/>
    </location>
</feature>
<evidence type="ECO:0000313" key="16">
    <source>
        <dbReference type="EMBL" id="TSH93446.1"/>
    </source>
</evidence>
<feature type="transmembrane region" description="Helical" evidence="10">
    <location>
        <begin position="74"/>
        <end position="94"/>
    </location>
</feature>
<feature type="transmembrane region" description="Helical" evidence="10">
    <location>
        <begin position="364"/>
        <end position="383"/>
    </location>
</feature>
<keyword evidence="3" id="KW-0050">Antiport</keyword>
<feature type="transmembrane region" description="Helical" evidence="10">
    <location>
        <begin position="596"/>
        <end position="615"/>
    </location>
</feature>
<dbReference type="GO" id="GO:0006811">
    <property type="term" value="P:monoatomic ion transport"/>
    <property type="evidence" value="ECO:0007669"/>
    <property type="project" value="UniProtKB-KW"/>
</dbReference>
<keyword evidence="2" id="KW-0813">Transport</keyword>
<dbReference type="EMBL" id="VLTJ01000028">
    <property type="protein sequence ID" value="TSH93446.1"/>
    <property type="molecule type" value="Genomic_DNA"/>
</dbReference>
<keyword evidence="8 10" id="KW-0472">Membrane</keyword>
<keyword evidence="5 9" id="KW-0812">Transmembrane</keyword>
<feature type="transmembrane region" description="Helical" evidence="10">
    <location>
        <begin position="745"/>
        <end position="764"/>
    </location>
</feature>
<dbReference type="GO" id="GO:0005886">
    <property type="term" value="C:plasma membrane"/>
    <property type="evidence" value="ECO:0007669"/>
    <property type="project" value="UniProtKB-SubCell"/>
</dbReference>
<feature type="signal peptide" evidence="11">
    <location>
        <begin position="1"/>
        <end position="19"/>
    </location>
</feature>
<organism evidence="16 17">
    <name type="scientific">Verticiella sediminum</name>
    <dbReference type="NCBI Taxonomy" id="1247510"/>
    <lineage>
        <taxon>Bacteria</taxon>
        <taxon>Pseudomonadati</taxon>
        <taxon>Pseudomonadota</taxon>
        <taxon>Betaproteobacteria</taxon>
        <taxon>Burkholderiales</taxon>
        <taxon>Alcaligenaceae</taxon>
        <taxon>Verticiella</taxon>
    </lineage>
</organism>
<evidence type="ECO:0000259" key="13">
    <source>
        <dbReference type="Pfam" id="PF00662"/>
    </source>
</evidence>
<evidence type="ECO:0000256" key="10">
    <source>
        <dbReference type="SAM" id="Phobius"/>
    </source>
</evidence>
<evidence type="ECO:0000256" key="3">
    <source>
        <dbReference type="ARBA" id="ARBA00022449"/>
    </source>
</evidence>
<feature type="transmembrane region" description="Helical" evidence="10">
    <location>
        <begin position="450"/>
        <end position="476"/>
    </location>
</feature>
<feature type="transmembrane region" description="Helical" evidence="10">
    <location>
        <begin position="496"/>
        <end position="516"/>
    </location>
</feature>
<keyword evidence="17" id="KW-1185">Reference proteome</keyword>
<feature type="transmembrane region" description="Helical" evidence="10">
    <location>
        <begin position="646"/>
        <end position="665"/>
    </location>
</feature>
<evidence type="ECO:0000259" key="14">
    <source>
        <dbReference type="Pfam" id="PF13244"/>
    </source>
</evidence>
<feature type="domain" description="MrpA C-terminal/MbhD" evidence="14">
    <location>
        <begin position="606"/>
        <end position="669"/>
    </location>
</feature>
<evidence type="ECO:0000256" key="7">
    <source>
        <dbReference type="ARBA" id="ARBA00023065"/>
    </source>
</evidence>
<dbReference type="InterPro" id="IPR001750">
    <property type="entry name" value="ND/Mrp_TM"/>
</dbReference>
<feature type="transmembrane region" description="Helical" evidence="10">
    <location>
        <begin position="161"/>
        <end position="185"/>
    </location>
</feature>
<dbReference type="InterPro" id="IPR025383">
    <property type="entry name" value="MrpA_C/MbhD"/>
</dbReference>
<dbReference type="Proteomes" id="UP000318405">
    <property type="component" value="Unassembled WGS sequence"/>
</dbReference>
<feature type="transmembrane region" description="Helical" evidence="10">
    <location>
        <begin position="403"/>
        <end position="429"/>
    </location>
</feature>
<feature type="domain" description="NADH-Ubiquinone oxidoreductase (complex I) chain 5 N-terminal" evidence="13">
    <location>
        <begin position="60"/>
        <end position="107"/>
    </location>
</feature>
<dbReference type="RefSeq" id="WP_143948965.1">
    <property type="nucleotide sequence ID" value="NZ_BAABMB010000006.1"/>
</dbReference>
<feature type="transmembrane region" description="Helical" evidence="10">
    <location>
        <begin position="566"/>
        <end position="590"/>
    </location>
</feature>
<keyword evidence="4" id="KW-1003">Cell membrane</keyword>
<feature type="chain" id="PRO_5021977215" evidence="11">
    <location>
        <begin position="20"/>
        <end position="785"/>
    </location>
</feature>
<evidence type="ECO:0000313" key="17">
    <source>
        <dbReference type="Proteomes" id="UP000318405"/>
    </source>
</evidence>
<dbReference type="InterPro" id="IPR050616">
    <property type="entry name" value="CPA3_Na-H_Antiporter_A"/>
</dbReference>
<evidence type="ECO:0000256" key="4">
    <source>
        <dbReference type="ARBA" id="ARBA00022475"/>
    </source>
</evidence>
<dbReference type="Pfam" id="PF00662">
    <property type="entry name" value="Proton_antipo_N"/>
    <property type="match status" value="1"/>
</dbReference>
<evidence type="ECO:0000259" key="12">
    <source>
        <dbReference type="Pfam" id="PF00361"/>
    </source>
</evidence>
<evidence type="ECO:0000256" key="2">
    <source>
        <dbReference type="ARBA" id="ARBA00022448"/>
    </source>
</evidence>
<evidence type="ECO:0000256" key="9">
    <source>
        <dbReference type="RuleBase" id="RU000320"/>
    </source>
</evidence>
<feature type="transmembrane region" description="Helical" evidence="10">
    <location>
        <begin position="295"/>
        <end position="313"/>
    </location>
</feature>
<dbReference type="AlphaFoldDB" id="A0A556AKN4"/>
<dbReference type="Pfam" id="PF20501">
    <property type="entry name" value="MbhE"/>
    <property type="match status" value="1"/>
</dbReference>
<feature type="transmembrane region" description="Helical" evidence="10">
    <location>
        <begin position="197"/>
        <end position="216"/>
    </location>
</feature>
<keyword evidence="11" id="KW-0732">Signal</keyword>
<keyword evidence="7" id="KW-0406">Ion transport</keyword>
<dbReference type="Pfam" id="PF00361">
    <property type="entry name" value="Proton_antipo_M"/>
    <property type="match status" value="1"/>
</dbReference>
<keyword evidence="6 10" id="KW-1133">Transmembrane helix</keyword>
<dbReference type="OrthoDB" id="9811798at2"/>
<feature type="transmembrane region" description="Helical" evidence="10">
    <location>
        <begin position="686"/>
        <end position="707"/>
    </location>
</feature>
<dbReference type="PANTHER" id="PTHR43373">
    <property type="entry name" value="NA(+)/H(+) ANTIPORTER SUBUNIT"/>
    <property type="match status" value="1"/>
</dbReference>
<feature type="transmembrane region" description="Helical" evidence="10">
    <location>
        <begin position="319"/>
        <end position="343"/>
    </location>
</feature>
<evidence type="ECO:0000256" key="8">
    <source>
        <dbReference type="ARBA" id="ARBA00023136"/>
    </source>
</evidence>
<dbReference type="InterPro" id="IPR001516">
    <property type="entry name" value="Proton_antipo_N"/>
</dbReference>
<feature type="domain" description="NADH:quinone oxidoreductase/Mrp antiporter transmembrane" evidence="12">
    <location>
        <begin position="123"/>
        <end position="408"/>
    </location>
</feature>
<sequence length="785" mass="81947">MSAALLVALAFCAAPATYACARARLPAFAALAPAALFAGFALLLPQVAAQGALLETHPWIPTLGIALGFRVDGWSLLFALLITGIGTGIFLYASRYLAGERDLPRFYAVLTLFMGAMLGAVLADDLIALLVFWELTSLTSFLLIGYDPTGAPARRSAQQGLLVTVAGGLAMLAGAILLGSAAGTYSVSELLARREAIAALPEAPAIIVLIAIGAFAKSAQAPLHAWLPNAMVAPTPVSAFLHSATMVKLGVYLLGRLDPVFGENTLWVVLLSVAGMATMLVGTLLALRQTDLKRVLAYSTVVSLGTLVLLIGMQHPLAAVATVVFLLVHALYKACLFMVAGIIDHATGTRDATQISGLGRLMPVTCVAALAAALSMSGLPPFVGFLGKELMYEAGLGGSSYAWLMLAVALLANACMVVVAGVVAVRCFFGAPRDWRDAPHGQPHDPAPAMLAGPLVLAALGLYFGLAPGHTAALLAPSASALRAAPVELSLTLWHGFTPMLALSALTLALGVYGLWRWHPLREAMARNRLVDACSTDLAYDRALDGMMRFAAWQTRAIQSGSLRRYTGFSLGFSALAILVTLFSTGGFAWPSWGEVLQPAAVLPPLLMLAAYAVLRADSFIKGIVAAGMVGFGLAIVFLFNGAPDLAFTQFAVEALSIVILLAIIGHMPFRQRDKRTPAQKRRDAIIAAGLGTAFALVLTTIVAAPFDGRLSDFFREASVPLAHGRNLVNVIIVDFRALDTLGEITVLALAALSAAAIVASAPLRRRKPAAKAAAAQAPAPGGTP</sequence>
<gene>
    <name evidence="16" type="ORF">FOZ76_14420</name>
</gene>
<feature type="transmembrane region" description="Helical" evidence="10">
    <location>
        <begin position="620"/>
        <end position="640"/>
    </location>
</feature>
<accession>A0A556AKN4</accession>
<protein>
    <submittedName>
        <fullName evidence="16">DUF4040 domain-containing protein</fullName>
    </submittedName>
</protein>
<name>A0A556AKN4_9BURK</name>
<feature type="transmembrane region" description="Helical" evidence="10">
    <location>
        <begin position="29"/>
        <end position="53"/>
    </location>
</feature>
<evidence type="ECO:0000256" key="1">
    <source>
        <dbReference type="ARBA" id="ARBA00004651"/>
    </source>
</evidence>
<reference evidence="16 17" key="1">
    <citation type="submission" date="2019-07" db="EMBL/GenBank/DDBJ databases">
        <title>Qingshengfaniella alkalisoli gen. nov., sp. nov., isolated from saline soil.</title>
        <authorList>
            <person name="Xu L."/>
            <person name="Huang X.-X."/>
            <person name="Sun J.-Q."/>
        </authorList>
    </citation>
    <scope>NUCLEOTIDE SEQUENCE [LARGE SCALE GENOMIC DNA]</scope>
    <source>
        <strain evidence="16 17">DSM 27279</strain>
    </source>
</reference>
<dbReference type="InterPro" id="IPR046806">
    <property type="entry name" value="MrpA_C/MbhE"/>
</dbReference>
<proteinExistence type="predicted"/>
<feature type="domain" description="MrpA C-terminal/MbhE" evidence="15">
    <location>
        <begin position="681"/>
        <end position="775"/>
    </location>
</feature>
<evidence type="ECO:0000256" key="6">
    <source>
        <dbReference type="ARBA" id="ARBA00022989"/>
    </source>
</evidence>
<comment type="subcellular location">
    <subcellularLocation>
        <location evidence="1">Cell membrane</location>
        <topology evidence="1">Multi-pass membrane protein</topology>
    </subcellularLocation>
    <subcellularLocation>
        <location evidence="9">Membrane</location>
        <topology evidence="9">Multi-pass membrane protein</topology>
    </subcellularLocation>
</comment>
<evidence type="ECO:0000259" key="15">
    <source>
        <dbReference type="Pfam" id="PF20501"/>
    </source>
</evidence>